<dbReference type="PROSITE" id="PS50943">
    <property type="entry name" value="HTH_CROC1"/>
    <property type="match status" value="1"/>
</dbReference>
<dbReference type="EMBL" id="FWWV01000044">
    <property type="protein sequence ID" value="SMB88012.1"/>
    <property type="molecule type" value="Genomic_DNA"/>
</dbReference>
<dbReference type="PANTHER" id="PTHR40661">
    <property type="match status" value="1"/>
</dbReference>
<dbReference type="PANTHER" id="PTHR40661:SF3">
    <property type="entry name" value="FELS-1 PROPHAGE TRANSCRIPTIONAL REGULATOR"/>
    <property type="match status" value="1"/>
</dbReference>
<dbReference type="CDD" id="cd00093">
    <property type="entry name" value="HTH_XRE"/>
    <property type="match status" value="1"/>
</dbReference>
<dbReference type="Gene3D" id="2.10.109.10">
    <property type="entry name" value="Umud Fragment, subunit A"/>
    <property type="match status" value="1"/>
</dbReference>
<dbReference type="InterPro" id="IPR039418">
    <property type="entry name" value="LexA-like"/>
</dbReference>
<keyword evidence="6" id="KW-1185">Reference proteome</keyword>
<dbReference type="CDD" id="cd06529">
    <property type="entry name" value="S24_LexA-like"/>
    <property type="match status" value="1"/>
</dbReference>
<dbReference type="SMART" id="SM00530">
    <property type="entry name" value="HTH_XRE"/>
    <property type="match status" value="1"/>
</dbReference>
<proteinExistence type="predicted"/>
<protein>
    <submittedName>
        <fullName evidence="5">SOS-response transcriptional repressor LexA (RecA-mediated autopeptidase)</fullName>
    </submittedName>
</protein>
<dbReference type="InterPro" id="IPR036286">
    <property type="entry name" value="LexA/Signal_pep-like_sf"/>
</dbReference>
<keyword evidence="1" id="KW-0805">Transcription regulation</keyword>
<reference evidence="6" key="1">
    <citation type="submission" date="2017-04" db="EMBL/GenBank/DDBJ databases">
        <authorList>
            <person name="Varghese N."/>
            <person name="Submissions S."/>
        </authorList>
    </citation>
    <scope>NUCLEOTIDE SEQUENCE [LARGE SCALE GENOMIC DNA]</scope>
    <source>
        <strain evidence="6">DSM 23072</strain>
    </source>
</reference>
<dbReference type="GO" id="GO:0003677">
    <property type="term" value="F:DNA binding"/>
    <property type="evidence" value="ECO:0007669"/>
    <property type="project" value="UniProtKB-KW"/>
</dbReference>
<gene>
    <name evidence="5" type="ORF">SAMN05660772_02799</name>
</gene>
<feature type="domain" description="HTH cro/C1-type" evidence="4">
    <location>
        <begin position="8"/>
        <end position="72"/>
    </location>
</feature>
<dbReference type="AlphaFoldDB" id="A0A1W1V3V3"/>
<sequence>MSLLSERIKLFRNTLSLKQKELAELCEKIDDRENRTKWGQSRIANYETDARTPDLDDIAVIAKALKVDPAELAFGGDNVIPATLGSHSVPLISHVQAGTWTGINDLKDTIGDYEYILTGLEVSEDSFALTIKGDSMEPEFYEGDIVIVDPNIKPIAGEFVVAVNGEYEATFKKYRVVGTDDLWREQFELVPLNSDYPVKSSLNEEIRIVGTMVEHRSYRRKR</sequence>
<evidence type="ECO:0000313" key="5">
    <source>
        <dbReference type="EMBL" id="SMB88012.1"/>
    </source>
</evidence>
<dbReference type="Gene3D" id="1.10.260.40">
    <property type="entry name" value="lambda repressor-like DNA-binding domains"/>
    <property type="match status" value="1"/>
</dbReference>
<dbReference type="Pfam" id="PF00717">
    <property type="entry name" value="Peptidase_S24"/>
    <property type="match status" value="1"/>
</dbReference>
<dbReference type="Pfam" id="PF13560">
    <property type="entry name" value="HTH_31"/>
    <property type="match status" value="1"/>
</dbReference>
<dbReference type="InterPro" id="IPR010982">
    <property type="entry name" value="Lambda_DNA-bd_dom_sf"/>
</dbReference>
<keyword evidence="2" id="KW-0238">DNA-binding</keyword>
<dbReference type="STRING" id="1122938.SAMN05660772_02799"/>
<evidence type="ECO:0000313" key="6">
    <source>
        <dbReference type="Proteomes" id="UP000192408"/>
    </source>
</evidence>
<dbReference type="RefSeq" id="WP_084257682.1">
    <property type="nucleotide sequence ID" value="NZ_FWWV01000044.1"/>
</dbReference>
<dbReference type="InterPro" id="IPR001387">
    <property type="entry name" value="Cro/C1-type_HTH"/>
</dbReference>
<evidence type="ECO:0000259" key="4">
    <source>
        <dbReference type="PROSITE" id="PS50943"/>
    </source>
</evidence>
<organism evidence="5 6">
    <name type="scientific">Pasteurella testudinis DSM 23072</name>
    <dbReference type="NCBI Taxonomy" id="1122938"/>
    <lineage>
        <taxon>Bacteria</taxon>
        <taxon>Pseudomonadati</taxon>
        <taxon>Pseudomonadota</taxon>
        <taxon>Gammaproteobacteria</taxon>
        <taxon>Pasteurellales</taxon>
        <taxon>Pasteurellaceae</taxon>
        <taxon>Pasteurella</taxon>
    </lineage>
</organism>
<evidence type="ECO:0000256" key="2">
    <source>
        <dbReference type="ARBA" id="ARBA00023125"/>
    </source>
</evidence>
<dbReference type="SUPFAM" id="SSF47413">
    <property type="entry name" value="lambda repressor-like DNA-binding domains"/>
    <property type="match status" value="1"/>
</dbReference>
<keyword evidence="3" id="KW-0804">Transcription</keyword>
<dbReference type="Proteomes" id="UP000192408">
    <property type="component" value="Unassembled WGS sequence"/>
</dbReference>
<evidence type="ECO:0000256" key="3">
    <source>
        <dbReference type="ARBA" id="ARBA00023163"/>
    </source>
</evidence>
<dbReference type="SUPFAM" id="SSF51306">
    <property type="entry name" value="LexA/Signal peptidase"/>
    <property type="match status" value="1"/>
</dbReference>
<accession>A0A1W1V3V3</accession>
<evidence type="ECO:0000256" key="1">
    <source>
        <dbReference type="ARBA" id="ARBA00023015"/>
    </source>
</evidence>
<dbReference type="InterPro" id="IPR015927">
    <property type="entry name" value="Peptidase_S24_S26A/B/C"/>
</dbReference>
<name>A0A1W1V3V3_9PAST</name>